<dbReference type="InterPro" id="IPR030678">
    <property type="entry name" value="Peptide/Ni-bd"/>
</dbReference>
<dbReference type="InterPro" id="IPR006311">
    <property type="entry name" value="TAT_signal"/>
</dbReference>
<dbReference type="PANTHER" id="PTHR30290:SF65">
    <property type="entry name" value="MONOACYL PHOSPHATIDYLINOSITOL TETRAMANNOSIDE-BINDING PROTEIN LPQW-RELATED"/>
    <property type="match status" value="1"/>
</dbReference>
<feature type="domain" description="Solute-binding protein family 5" evidence="2">
    <location>
        <begin position="125"/>
        <end position="484"/>
    </location>
</feature>
<dbReference type="InterPro" id="IPR039424">
    <property type="entry name" value="SBP_5"/>
</dbReference>
<feature type="chain" id="PRO_5030833307" evidence="1">
    <location>
        <begin position="26"/>
        <end position="566"/>
    </location>
</feature>
<dbReference type="PANTHER" id="PTHR30290">
    <property type="entry name" value="PERIPLASMIC BINDING COMPONENT OF ABC TRANSPORTER"/>
    <property type="match status" value="1"/>
</dbReference>
<evidence type="ECO:0000313" key="3">
    <source>
        <dbReference type="EMBL" id="VEI22235.1"/>
    </source>
</evidence>
<protein>
    <submittedName>
        <fullName evidence="3">Oligopeptide-binding protein AppA</fullName>
    </submittedName>
</protein>
<dbReference type="GO" id="GO:0043190">
    <property type="term" value="C:ATP-binding cassette (ABC) transporter complex"/>
    <property type="evidence" value="ECO:0007669"/>
    <property type="project" value="InterPro"/>
</dbReference>
<organism evidence="3 4">
    <name type="scientific">Rothia aeria</name>
    <dbReference type="NCBI Taxonomy" id="172042"/>
    <lineage>
        <taxon>Bacteria</taxon>
        <taxon>Bacillati</taxon>
        <taxon>Actinomycetota</taxon>
        <taxon>Actinomycetes</taxon>
        <taxon>Micrococcales</taxon>
        <taxon>Micrococcaceae</taxon>
        <taxon>Rothia</taxon>
    </lineage>
</organism>
<dbReference type="RefSeq" id="WP_126499549.1">
    <property type="nucleotide sequence ID" value="NZ_CAKASD010000010.1"/>
</dbReference>
<reference evidence="3 4" key="1">
    <citation type="submission" date="2018-12" db="EMBL/GenBank/DDBJ databases">
        <authorList>
            <consortium name="Pathogen Informatics"/>
        </authorList>
    </citation>
    <scope>NUCLEOTIDE SEQUENCE [LARGE SCALE GENOMIC DNA]</scope>
    <source>
        <strain evidence="3 4">NCTC10207</strain>
    </source>
</reference>
<dbReference type="EMBL" id="LR134479">
    <property type="protein sequence ID" value="VEI22235.1"/>
    <property type="molecule type" value="Genomic_DNA"/>
</dbReference>
<dbReference type="Pfam" id="PF00496">
    <property type="entry name" value="SBP_bac_5"/>
    <property type="match status" value="1"/>
</dbReference>
<dbReference type="GO" id="GO:0015833">
    <property type="term" value="P:peptide transport"/>
    <property type="evidence" value="ECO:0007669"/>
    <property type="project" value="TreeGrafter"/>
</dbReference>
<dbReference type="PIRSF" id="PIRSF002741">
    <property type="entry name" value="MppA"/>
    <property type="match status" value="1"/>
</dbReference>
<sequence>MTNMSLNRRTLLTGAVALGTVGLLAACGGNKKNETNSALGAGDDISKAVSFNPKDRSELKEGGELRLAFNGIPENFNPFNTNGYTSGSIAIQAAMNSAYAGGYKYDYTGKPSLNTDYVTEYKAETKNGVQTVTFKINPKAKFNDGTPIDIESVRAAHKIFTAPAGEYQVTDAPMWKQVKSVEEDGDKFSVKVTMEKPYYPIDGGFIITTFIHPALVDKKLFNDGLINKPLDKYWAGPFKVENWDTSQKSLILTRNDKWWGQKPLLEKISIRSLGEAASLAAFKNSEIDVISASAQNVYADVSKMSNIDIRKGTALGVSDYELNPDKIPLPVRKAIVAGINREQLQKIRFEKIGWSEKAPGSMCFLPLQEGYKDSYPTEIGEDVAKKILEDAGYKKDGDFYAKDGKKASYELATFGDGQDTKTTSQFFSDQMKKIGIEIKIVTYTGENDLVKVSTERSYGIKSAGYGITTNPVDSAYYFYRSEINNGHGKELDSLADKMMATEDYKKQLEIATELEKRHLAEVAIYIPVSNGPNYQACKKGLANYGPRLFATSAYDPDVWINAGWEK</sequence>
<evidence type="ECO:0000256" key="1">
    <source>
        <dbReference type="SAM" id="SignalP"/>
    </source>
</evidence>
<dbReference type="Gene3D" id="3.10.105.10">
    <property type="entry name" value="Dipeptide-binding Protein, Domain 3"/>
    <property type="match status" value="1"/>
</dbReference>
<dbReference type="CDD" id="cd08501">
    <property type="entry name" value="PBP2_Lpqw"/>
    <property type="match status" value="1"/>
</dbReference>
<dbReference type="PROSITE" id="PS51318">
    <property type="entry name" value="TAT"/>
    <property type="match status" value="1"/>
</dbReference>
<evidence type="ECO:0000259" key="2">
    <source>
        <dbReference type="Pfam" id="PF00496"/>
    </source>
</evidence>
<dbReference type="SUPFAM" id="SSF53850">
    <property type="entry name" value="Periplasmic binding protein-like II"/>
    <property type="match status" value="1"/>
</dbReference>
<name>A0A7Z9D5U2_9MICC</name>
<feature type="signal peptide" evidence="1">
    <location>
        <begin position="1"/>
        <end position="25"/>
    </location>
</feature>
<gene>
    <name evidence="3" type="primary">appA</name>
    <name evidence="3" type="ORF">NCTC10207_00307</name>
</gene>
<dbReference type="AlphaFoldDB" id="A0A7Z9D5U2"/>
<keyword evidence="1" id="KW-0732">Signal</keyword>
<dbReference type="GO" id="GO:0042597">
    <property type="term" value="C:periplasmic space"/>
    <property type="evidence" value="ECO:0007669"/>
    <property type="project" value="UniProtKB-ARBA"/>
</dbReference>
<evidence type="ECO:0000313" key="4">
    <source>
        <dbReference type="Proteomes" id="UP000282386"/>
    </source>
</evidence>
<dbReference type="Gene3D" id="3.40.190.10">
    <property type="entry name" value="Periplasmic binding protein-like II"/>
    <property type="match status" value="1"/>
</dbReference>
<proteinExistence type="predicted"/>
<dbReference type="GO" id="GO:1904680">
    <property type="term" value="F:peptide transmembrane transporter activity"/>
    <property type="evidence" value="ECO:0007669"/>
    <property type="project" value="TreeGrafter"/>
</dbReference>
<dbReference type="InterPro" id="IPR000914">
    <property type="entry name" value="SBP_5_dom"/>
</dbReference>
<dbReference type="Proteomes" id="UP000282386">
    <property type="component" value="Chromosome"/>
</dbReference>
<accession>A0A7Z9D5U2</accession>